<evidence type="ECO:0000313" key="4">
    <source>
        <dbReference type="EMBL" id="MDT2599606.1"/>
    </source>
</evidence>
<comment type="caution">
    <text evidence="4">The sequence shown here is derived from an EMBL/GenBank/DDBJ whole genome shotgun (WGS) entry which is preliminary data.</text>
</comment>
<evidence type="ECO:0000256" key="2">
    <source>
        <dbReference type="ARBA" id="ARBA00023163"/>
    </source>
</evidence>
<gene>
    <name evidence="4" type="ORF">P7D85_07455</name>
</gene>
<dbReference type="RefSeq" id="WP_311821789.1">
    <property type="nucleotide sequence ID" value="NZ_JARPYF010000002.1"/>
</dbReference>
<reference evidence="4 5" key="1">
    <citation type="submission" date="2023-03" db="EMBL/GenBank/DDBJ databases">
        <authorList>
            <person name="Shen W."/>
            <person name="Cai J."/>
        </authorList>
    </citation>
    <scope>NUCLEOTIDE SEQUENCE [LARGE SCALE GENOMIC DNA]</scope>
    <source>
        <strain evidence="4 5">D6-4</strain>
    </source>
</reference>
<proteinExistence type="predicted"/>
<dbReference type="EMBL" id="JARPYI010000003">
    <property type="protein sequence ID" value="MDT2599606.1"/>
    <property type="molecule type" value="Genomic_DNA"/>
</dbReference>
<protein>
    <submittedName>
        <fullName evidence="4">Helix-turn-helix domain-containing protein</fullName>
    </submittedName>
</protein>
<dbReference type="InterPro" id="IPR007737">
    <property type="entry name" value="Mga_HTH"/>
</dbReference>
<sequence>MLKNKLEEFLDVLYEFDTKKKLVILKILEQNNSWTSLSELTLASGYSKITVLKYLTQIEIEAEDEASFSLLTDEQNGCYLKIKDPFDFGQYYRGLIFEMWPTQLINDLITSNSINKIQFIAKHFISESAFKSKIKQIKVILSFFSLKLYVHNGIYYLRGNEANIRRLATEFYWEFFKGAAWPFKIVDETLIIEKVNTIEEKAAIPFSLMDRRKLHYQLAIQELRYKKGFFFGLNSLLSDFLPVLNELCLDLQSPIKLFPSREEQYYFYFWLSTESKYFDYFNVSLNDEAFTLFKQEHLITVITKSINYMDNEISSLSTEKKEFLTSQLLSTYMNIIFFENIHSINANELNYNESDTLKTHLAALMTIIDQEIKLTIDTKKFLYYRYRNILLSTYTLSVFEKELIVSFCTDLEPLIERKLLNILNLYFQDISNVTFISGVRFAEKNIDLVVHTGLSSEEVLKHNVRHSLYLDTRYLYNPNLSNLLNILSKQIDLIRNTH</sequence>
<dbReference type="PANTHER" id="PTHR30185:SF13">
    <property type="entry name" value="LICABCH OPERON REGULATOR-RELATED"/>
    <property type="match status" value="1"/>
</dbReference>
<dbReference type="InterPro" id="IPR050661">
    <property type="entry name" value="BglG_antiterminators"/>
</dbReference>
<feature type="domain" description="Mga helix-turn-helix" evidence="3">
    <location>
        <begin position="95"/>
        <end position="172"/>
    </location>
</feature>
<dbReference type="InterPro" id="IPR036388">
    <property type="entry name" value="WH-like_DNA-bd_sf"/>
</dbReference>
<evidence type="ECO:0000259" key="3">
    <source>
        <dbReference type="Pfam" id="PF05043"/>
    </source>
</evidence>
<dbReference type="PANTHER" id="PTHR30185">
    <property type="entry name" value="CRYPTIC BETA-GLUCOSIDE BGL OPERON ANTITERMINATOR"/>
    <property type="match status" value="1"/>
</dbReference>
<keyword evidence="5" id="KW-1185">Reference proteome</keyword>
<evidence type="ECO:0000256" key="1">
    <source>
        <dbReference type="ARBA" id="ARBA00023015"/>
    </source>
</evidence>
<keyword evidence="1" id="KW-0805">Transcription regulation</keyword>
<keyword evidence="2" id="KW-0804">Transcription</keyword>
<name>A0ABU3EXL2_9ENTE</name>
<organism evidence="4 5">
    <name type="scientific">Enterococcus hulanensis</name>
    <dbReference type="NCBI Taxonomy" id="2559929"/>
    <lineage>
        <taxon>Bacteria</taxon>
        <taxon>Bacillati</taxon>
        <taxon>Bacillota</taxon>
        <taxon>Bacilli</taxon>
        <taxon>Lactobacillales</taxon>
        <taxon>Enterococcaceae</taxon>
        <taxon>Enterococcus</taxon>
    </lineage>
</organism>
<dbReference type="Gene3D" id="1.10.10.10">
    <property type="entry name" value="Winged helix-like DNA-binding domain superfamily/Winged helix DNA-binding domain"/>
    <property type="match status" value="1"/>
</dbReference>
<accession>A0ABU3EXL2</accession>
<dbReference type="Pfam" id="PF05043">
    <property type="entry name" value="Mga"/>
    <property type="match status" value="1"/>
</dbReference>
<evidence type="ECO:0000313" key="5">
    <source>
        <dbReference type="Proteomes" id="UP001252875"/>
    </source>
</evidence>
<dbReference type="Proteomes" id="UP001252875">
    <property type="component" value="Unassembled WGS sequence"/>
</dbReference>